<dbReference type="EMBL" id="CAICTM010003937">
    <property type="protein sequence ID" value="CAB9531748.1"/>
    <property type="molecule type" value="Genomic_DNA"/>
</dbReference>
<gene>
    <name evidence="2" type="ORF">SEMRO_3939_G352000.1</name>
</gene>
<name>A0A9N8I1M8_9STRA</name>
<evidence type="ECO:0000313" key="3">
    <source>
        <dbReference type="Proteomes" id="UP001153069"/>
    </source>
</evidence>
<feature type="region of interest" description="Disordered" evidence="1">
    <location>
        <begin position="126"/>
        <end position="163"/>
    </location>
</feature>
<dbReference type="Proteomes" id="UP001153069">
    <property type="component" value="Unassembled WGS sequence"/>
</dbReference>
<evidence type="ECO:0000256" key="1">
    <source>
        <dbReference type="SAM" id="MobiDB-lite"/>
    </source>
</evidence>
<dbReference type="AlphaFoldDB" id="A0A9N8I1M8"/>
<comment type="caution">
    <text evidence="2">The sequence shown here is derived from an EMBL/GenBank/DDBJ whole genome shotgun (WGS) entry which is preliminary data.</text>
</comment>
<evidence type="ECO:0000313" key="2">
    <source>
        <dbReference type="EMBL" id="CAB9531748.1"/>
    </source>
</evidence>
<accession>A0A9N8I1M8</accession>
<organism evidence="2 3">
    <name type="scientific">Seminavis robusta</name>
    <dbReference type="NCBI Taxonomy" id="568900"/>
    <lineage>
        <taxon>Eukaryota</taxon>
        <taxon>Sar</taxon>
        <taxon>Stramenopiles</taxon>
        <taxon>Ochrophyta</taxon>
        <taxon>Bacillariophyta</taxon>
        <taxon>Bacillariophyceae</taxon>
        <taxon>Bacillariophycidae</taxon>
        <taxon>Naviculales</taxon>
        <taxon>Naviculaceae</taxon>
        <taxon>Seminavis</taxon>
    </lineage>
</organism>
<feature type="compositionally biased region" description="Low complexity" evidence="1">
    <location>
        <begin position="151"/>
        <end position="163"/>
    </location>
</feature>
<protein>
    <submittedName>
        <fullName evidence="2">Uncharacterized protein</fullName>
    </submittedName>
</protein>
<sequence length="163" mass="18441">MIKNYQYMQDTYRADHRYVHRMRTVVHRLELAVDLVEASTKLHHWSKKIEDDIAAAESDNGEVVRASISDKLHELGNNVTDLLRTRQQEQLNQTLILQGIGELKQGQSDIKSSVDSLTEAIRQLTTQLEREPTVRAPAATPAAAPSPPRQPQQQSPTRQQSPI</sequence>
<reference evidence="2" key="1">
    <citation type="submission" date="2020-06" db="EMBL/GenBank/DDBJ databases">
        <authorList>
            <consortium name="Plant Systems Biology data submission"/>
        </authorList>
    </citation>
    <scope>NUCLEOTIDE SEQUENCE</scope>
    <source>
        <strain evidence="2">D6</strain>
    </source>
</reference>
<feature type="compositionally biased region" description="Low complexity" evidence="1">
    <location>
        <begin position="134"/>
        <end position="143"/>
    </location>
</feature>
<keyword evidence="3" id="KW-1185">Reference proteome</keyword>
<proteinExistence type="predicted"/>